<gene>
    <name evidence="11" type="ORF">IQ10_03206</name>
</gene>
<keyword evidence="3" id="KW-0813">Transport</keyword>
<accession>A0A562QBL8</accession>
<dbReference type="InterPro" id="IPR050388">
    <property type="entry name" value="ABC_Ni/Peptide_Import"/>
</dbReference>
<dbReference type="GO" id="GO:0005886">
    <property type="term" value="C:plasma membrane"/>
    <property type="evidence" value="ECO:0007669"/>
    <property type="project" value="UniProtKB-SubCell"/>
</dbReference>
<comment type="caution">
    <text evidence="11">The sequence shown here is derived from an EMBL/GenBank/DDBJ whole genome shotgun (WGS) entry which is preliminary data.</text>
</comment>
<keyword evidence="9" id="KW-0472">Membrane</keyword>
<keyword evidence="8" id="KW-1278">Translocase</keyword>
<feature type="domain" description="ABC transporter" evidence="10">
    <location>
        <begin position="15"/>
        <end position="260"/>
    </location>
</feature>
<keyword evidence="6" id="KW-0547">Nucleotide-binding</keyword>
<dbReference type="GO" id="GO:0016887">
    <property type="term" value="F:ATP hydrolysis activity"/>
    <property type="evidence" value="ECO:0007669"/>
    <property type="project" value="InterPro"/>
</dbReference>
<dbReference type="OrthoDB" id="9802264at2"/>
<dbReference type="SMART" id="SM00382">
    <property type="entry name" value="AAA"/>
    <property type="match status" value="1"/>
</dbReference>
<evidence type="ECO:0000313" key="11">
    <source>
        <dbReference type="EMBL" id="TWI54103.1"/>
    </source>
</evidence>
<dbReference type="Pfam" id="PF08352">
    <property type="entry name" value="oligo_HPY"/>
    <property type="match status" value="1"/>
</dbReference>
<dbReference type="Proteomes" id="UP000315711">
    <property type="component" value="Unassembled WGS sequence"/>
</dbReference>
<dbReference type="SUPFAM" id="SSF52540">
    <property type="entry name" value="P-loop containing nucleoside triphosphate hydrolases"/>
    <property type="match status" value="1"/>
</dbReference>
<dbReference type="PROSITE" id="PS50893">
    <property type="entry name" value="ABC_TRANSPORTER_2"/>
    <property type="match status" value="1"/>
</dbReference>
<dbReference type="EMBL" id="VLKZ01000010">
    <property type="protein sequence ID" value="TWI54103.1"/>
    <property type="molecule type" value="Genomic_DNA"/>
</dbReference>
<comment type="similarity">
    <text evidence="2">Belongs to the ABC transporter superfamily.</text>
</comment>
<evidence type="ECO:0000313" key="12">
    <source>
        <dbReference type="Proteomes" id="UP000315711"/>
    </source>
</evidence>
<evidence type="ECO:0000256" key="1">
    <source>
        <dbReference type="ARBA" id="ARBA00004202"/>
    </source>
</evidence>
<keyword evidence="4" id="KW-1003">Cell membrane</keyword>
<evidence type="ECO:0000256" key="6">
    <source>
        <dbReference type="ARBA" id="ARBA00022741"/>
    </source>
</evidence>
<evidence type="ECO:0000259" key="10">
    <source>
        <dbReference type="PROSITE" id="PS50893"/>
    </source>
</evidence>
<dbReference type="InterPro" id="IPR017871">
    <property type="entry name" value="ABC_transporter-like_CS"/>
</dbReference>
<dbReference type="Pfam" id="PF00005">
    <property type="entry name" value="ABC_tran"/>
    <property type="match status" value="1"/>
</dbReference>
<dbReference type="Gene3D" id="3.40.50.300">
    <property type="entry name" value="P-loop containing nucleotide triphosphate hydrolases"/>
    <property type="match status" value="1"/>
</dbReference>
<evidence type="ECO:0000256" key="3">
    <source>
        <dbReference type="ARBA" id="ARBA00022448"/>
    </source>
</evidence>
<evidence type="ECO:0000256" key="4">
    <source>
        <dbReference type="ARBA" id="ARBA00022475"/>
    </source>
</evidence>
<dbReference type="InterPro" id="IPR003439">
    <property type="entry name" value="ABC_transporter-like_ATP-bd"/>
</dbReference>
<proteinExistence type="inferred from homology"/>
<sequence length="337" mass="37832">MADSKNNNQQSVLEIKQLSIQNSQTQKVLINGLDLTIRAGEMVGLVEESGSGKSITASTIMGLLPKQLEISQGEVIFQGHRIDYDSKKQLRRLRGKEMAMVFQDYNGSLTPFVKIGKQMVEVIRIHKDVSKKEAKQMALWALRRVKLPEERVFTSYPFELSGGQKQRVAIAIAMIHKPALLIADEPSTALDAVTGEHILELIDELRQESNCAVLYITHHLGEVLNRASRIAVMYGGHIVEEAVSKAIGAQPQHPFTDLLLKARPSFMSRQERLAVIPGDPGNVAETGCPFVHRCPKRNDKCLHERSEHIFLNDHHRVACHLYSEHENANYYDEVLST</sequence>
<dbReference type="NCBIfam" id="TIGR01727">
    <property type="entry name" value="oligo_HPY"/>
    <property type="match status" value="1"/>
</dbReference>
<keyword evidence="12" id="KW-1185">Reference proteome</keyword>
<evidence type="ECO:0000256" key="9">
    <source>
        <dbReference type="ARBA" id="ARBA00023136"/>
    </source>
</evidence>
<keyword evidence="7 11" id="KW-0067">ATP-binding</keyword>
<dbReference type="InterPro" id="IPR027417">
    <property type="entry name" value="P-loop_NTPase"/>
</dbReference>
<dbReference type="GO" id="GO:0005524">
    <property type="term" value="F:ATP binding"/>
    <property type="evidence" value="ECO:0007669"/>
    <property type="project" value="UniProtKB-KW"/>
</dbReference>
<protein>
    <submittedName>
        <fullName evidence="11">Oligopeptide transport system ATP-binding protein</fullName>
    </submittedName>
</protein>
<dbReference type="CDD" id="cd03257">
    <property type="entry name" value="ABC_NikE_OppD_transporters"/>
    <property type="match status" value="1"/>
</dbReference>
<dbReference type="RefSeq" id="WP_144451421.1">
    <property type="nucleotide sequence ID" value="NZ_VLKZ01000010.1"/>
</dbReference>
<name>A0A562QBL8_9BACI</name>
<evidence type="ECO:0000256" key="8">
    <source>
        <dbReference type="ARBA" id="ARBA00022967"/>
    </source>
</evidence>
<keyword evidence="5" id="KW-0997">Cell inner membrane</keyword>
<dbReference type="AlphaFoldDB" id="A0A562QBL8"/>
<organism evidence="11 12">
    <name type="scientific">Halalkalibacter nanhaiisediminis</name>
    <dbReference type="NCBI Taxonomy" id="688079"/>
    <lineage>
        <taxon>Bacteria</taxon>
        <taxon>Bacillati</taxon>
        <taxon>Bacillota</taxon>
        <taxon>Bacilli</taxon>
        <taxon>Bacillales</taxon>
        <taxon>Bacillaceae</taxon>
        <taxon>Halalkalibacter</taxon>
    </lineage>
</organism>
<evidence type="ECO:0000256" key="2">
    <source>
        <dbReference type="ARBA" id="ARBA00005417"/>
    </source>
</evidence>
<dbReference type="PANTHER" id="PTHR43297:SF14">
    <property type="entry name" value="ATPASE AAA-TYPE CORE DOMAIN-CONTAINING PROTEIN"/>
    <property type="match status" value="1"/>
</dbReference>
<evidence type="ECO:0000256" key="7">
    <source>
        <dbReference type="ARBA" id="ARBA00022840"/>
    </source>
</evidence>
<dbReference type="PROSITE" id="PS00211">
    <property type="entry name" value="ABC_TRANSPORTER_1"/>
    <property type="match status" value="1"/>
</dbReference>
<dbReference type="PANTHER" id="PTHR43297">
    <property type="entry name" value="OLIGOPEPTIDE TRANSPORT ATP-BINDING PROTEIN APPD"/>
    <property type="match status" value="1"/>
</dbReference>
<dbReference type="InterPro" id="IPR003593">
    <property type="entry name" value="AAA+_ATPase"/>
</dbReference>
<dbReference type="GO" id="GO:0015833">
    <property type="term" value="P:peptide transport"/>
    <property type="evidence" value="ECO:0007669"/>
    <property type="project" value="InterPro"/>
</dbReference>
<reference evidence="11 12" key="1">
    <citation type="journal article" date="2015" name="Stand. Genomic Sci.">
        <title>Genomic Encyclopedia of Bacterial and Archaeal Type Strains, Phase III: the genomes of soil and plant-associated and newly described type strains.</title>
        <authorList>
            <person name="Whitman W.B."/>
            <person name="Woyke T."/>
            <person name="Klenk H.P."/>
            <person name="Zhou Y."/>
            <person name="Lilburn T.G."/>
            <person name="Beck B.J."/>
            <person name="De Vos P."/>
            <person name="Vandamme P."/>
            <person name="Eisen J.A."/>
            <person name="Garrity G."/>
            <person name="Hugenholtz P."/>
            <person name="Kyrpides N.C."/>
        </authorList>
    </citation>
    <scope>NUCLEOTIDE SEQUENCE [LARGE SCALE GENOMIC DNA]</scope>
    <source>
        <strain evidence="11 12">CGMCC 1.10116</strain>
    </source>
</reference>
<dbReference type="InterPro" id="IPR013563">
    <property type="entry name" value="Oligopep_ABC_C"/>
</dbReference>
<comment type="subcellular location">
    <subcellularLocation>
        <location evidence="1">Cell membrane</location>
        <topology evidence="1">Peripheral membrane protein</topology>
    </subcellularLocation>
</comment>
<evidence type="ECO:0000256" key="5">
    <source>
        <dbReference type="ARBA" id="ARBA00022519"/>
    </source>
</evidence>